<comment type="caution">
    <text evidence="2">The sequence shown here is derived from an EMBL/GenBank/DDBJ whole genome shotgun (WGS) entry which is preliminary data.</text>
</comment>
<protein>
    <submittedName>
        <fullName evidence="2">Uncharacterized protein</fullName>
    </submittedName>
</protein>
<sequence length="283" mass="30773">MFGGQDQKAENGASALQAGGNITVSQTNNYGLSVADVRELVTTFVRDHLPMVRQVAQAEAQANAREFVEHLFAELAAQNKADLLRELERPAAQAVFTEATIGAAKRGAEMDLSLLAKIVVNRLEAPKESVLRFVSEEAAALLPKLNGDHIAFLGFTLLLANLQFTAATDMTRLEALCAHTLPHIRGGMNMAFGHREYLSGLGLISINMMATGDAFNAFMVQKYPFFNMQEVQNGQFPVLAELYTSYKSTLLPAIALTAPGKFIACLLLQRCVPCDPAVFIPDR</sequence>
<keyword evidence="3" id="KW-1185">Reference proteome</keyword>
<gene>
    <name evidence="2" type="ORF">NIE36_32655</name>
    <name evidence="1" type="ORF">OSB80_32720</name>
</gene>
<evidence type="ECO:0000313" key="4">
    <source>
        <dbReference type="Proteomes" id="UP001242288"/>
    </source>
</evidence>
<dbReference type="InterPro" id="IPR053773">
    <property type="entry name" value="Vpar_1526-like"/>
</dbReference>
<reference evidence="2" key="1">
    <citation type="submission" date="2022-06" db="EMBL/GenBank/DDBJ databases">
        <title>PHB producers.</title>
        <authorList>
            <person name="Besaury L."/>
        </authorList>
    </citation>
    <scope>NUCLEOTIDE SEQUENCE</scope>
    <source>
        <strain evidence="2 3">SEWS6</strain>
    </source>
</reference>
<dbReference type="Proteomes" id="UP001209412">
    <property type="component" value="Unassembled WGS sequence"/>
</dbReference>
<evidence type="ECO:0000313" key="1">
    <source>
        <dbReference type="EMBL" id="MCX4150082.1"/>
    </source>
</evidence>
<dbReference type="EMBL" id="JAPKHW010000036">
    <property type="protein sequence ID" value="MCX4150082.1"/>
    <property type="molecule type" value="Genomic_DNA"/>
</dbReference>
<evidence type="ECO:0000313" key="3">
    <source>
        <dbReference type="Proteomes" id="UP001209412"/>
    </source>
</evidence>
<dbReference type="NCBIfam" id="NF045477">
    <property type="entry name" value="LPO_1073_dom"/>
    <property type="match status" value="1"/>
</dbReference>
<accession>A0AAP5BKY6</accession>
<dbReference type="EMBL" id="JAMXWF010000036">
    <property type="protein sequence ID" value="MDQ6411899.1"/>
    <property type="molecule type" value="Genomic_DNA"/>
</dbReference>
<organism evidence="2 4">
    <name type="scientific">Paraburkholderia madseniana</name>
    <dbReference type="NCBI Taxonomy" id="2599607"/>
    <lineage>
        <taxon>Bacteria</taxon>
        <taxon>Pseudomonadati</taxon>
        <taxon>Pseudomonadota</taxon>
        <taxon>Betaproteobacteria</taxon>
        <taxon>Burkholderiales</taxon>
        <taxon>Burkholderiaceae</taxon>
        <taxon>Paraburkholderia</taxon>
    </lineage>
</organism>
<dbReference type="AlphaFoldDB" id="A0AAP5BKY6"/>
<name>A0AAP5BKY6_9BURK</name>
<evidence type="ECO:0000313" key="2">
    <source>
        <dbReference type="EMBL" id="MDQ6411899.1"/>
    </source>
</evidence>
<dbReference type="Proteomes" id="UP001242288">
    <property type="component" value="Unassembled WGS sequence"/>
</dbReference>
<dbReference type="RefSeq" id="WP_266260852.1">
    <property type="nucleotide sequence ID" value="NZ_JAMXWF010000036.1"/>
</dbReference>
<proteinExistence type="predicted"/>